<keyword evidence="1" id="KW-0378">Hydrolase</keyword>
<keyword evidence="5" id="KW-1185">Reference proteome</keyword>
<dbReference type="Pfam" id="PF01204">
    <property type="entry name" value="Trehalase"/>
    <property type="match status" value="1"/>
</dbReference>
<name>A0ABY6NTQ6_9FLAO</name>
<accession>A0ABY6NTQ6</accession>
<evidence type="ECO:0000256" key="1">
    <source>
        <dbReference type="ARBA" id="ARBA00022801"/>
    </source>
</evidence>
<dbReference type="Proteomes" id="UP001163981">
    <property type="component" value="Chromosome"/>
</dbReference>
<organism evidence="4 5">
    <name type="scientific">Salinimicrobium tongyeongense</name>
    <dbReference type="NCBI Taxonomy" id="2809707"/>
    <lineage>
        <taxon>Bacteria</taxon>
        <taxon>Pseudomonadati</taxon>
        <taxon>Bacteroidota</taxon>
        <taxon>Flavobacteriia</taxon>
        <taxon>Flavobacteriales</taxon>
        <taxon>Flavobacteriaceae</taxon>
        <taxon>Salinimicrobium</taxon>
    </lineage>
</organism>
<dbReference type="InterPro" id="IPR018232">
    <property type="entry name" value="Glyco_hydro_37_CS"/>
</dbReference>
<proteinExistence type="predicted"/>
<reference evidence="4" key="1">
    <citation type="submission" date="2021-02" db="EMBL/GenBank/DDBJ databases">
        <title>Salinimicrobium sp. nov. isolated from seawater in Tongyeong, Republic of Korea.</title>
        <authorList>
            <person name="Lee S.-J."/>
        </authorList>
    </citation>
    <scope>NUCLEOTIDE SEQUENCE</scope>
    <source>
        <strain evidence="4">HN-2-9-2</strain>
    </source>
</reference>
<protein>
    <submittedName>
        <fullName evidence="4">Trehalase</fullName>
    </submittedName>
</protein>
<dbReference type="InterPro" id="IPR008928">
    <property type="entry name" value="6-hairpin_glycosidase_sf"/>
</dbReference>
<evidence type="ECO:0000313" key="4">
    <source>
        <dbReference type="EMBL" id="UZH56294.1"/>
    </source>
</evidence>
<dbReference type="InterPro" id="IPR001661">
    <property type="entry name" value="Glyco_hydro_37"/>
</dbReference>
<dbReference type="Gene3D" id="1.50.10.10">
    <property type="match status" value="1"/>
</dbReference>
<evidence type="ECO:0000256" key="3">
    <source>
        <dbReference type="SAM" id="SignalP"/>
    </source>
</evidence>
<evidence type="ECO:0000256" key="2">
    <source>
        <dbReference type="ARBA" id="ARBA00023295"/>
    </source>
</evidence>
<dbReference type="PROSITE" id="PS00927">
    <property type="entry name" value="TREHALASE_1"/>
    <property type="match status" value="1"/>
</dbReference>
<dbReference type="PANTHER" id="PTHR23403:SF6">
    <property type="entry name" value="CYTOSOLIC NEUTRAL TREHALASE-RELATED"/>
    <property type="match status" value="1"/>
</dbReference>
<dbReference type="PRINTS" id="PR00744">
    <property type="entry name" value="GLHYDRLASE37"/>
</dbReference>
<dbReference type="PROSITE" id="PS00928">
    <property type="entry name" value="TREHALASE_2"/>
    <property type="match status" value="1"/>
</dbReference>
<keyword evidence="3" id="KW-0732">Signal</keyword>
<feature type="chain" id="PRO_5045307356" evidence="3">
    <location>
        <begin position="24"/>
        <end position="643"/>
    </location>
</feature>
<keyword evidence="2" id="KW-0326">Glycosidase</keyword>
<dbReference type="RefSeq" id="WP_265164778.1">
    <property type="nucleotide sequence ID" value="NZ_CP069620.1"/>
</dbReference>
<dbReference type="EMBL" id="CP069620">
    <property type="protein sequence ID" value="UZH56294.1"/>
    <property type="molecule type" value="Genomic_DNA"/>
</dbReference>
<sequence length="643" mass="74759">MVSKRRFFSFIFFLFLLNAPVFAQEFQLETEKTMQRLLQQADTDGDKKVTVEDEPKMPFLIPRSQGDSVAIGEIYYLSNLLQELAIARGNDEDYLEISLEEIQEKPADRISRRIKEQFWDDLTRTIDRKGIEKILRDTKASDGVQRLYVPATDTSGIKYYKDLQQELSGFEVVVLPEKITPQYVKSINEKPGLLALKIEDGRGVPFVVPGGRFNEMYGWDSYFEGVGLLIDGRIDLARAMVDNFIYQINHYGKILNANRSYYLTRTQPPFMSSFVREVYEAMEEKDEKWLRKALEAAIKEYGQVWMVKGERLTGNGLNRYFAEGIGIPPETEKGHFDEVLRGFAEKYGLEVSEFVEKYQSGEIDAPEVDEYFLHDRSLRESGHDTSWRLENRTAYLNTVDLNSLLYKYEKDFEYLIDEYFDGRFTTSTGKTYTDDHWEEKAEDRKELMNRYLWNENSGSFYDYNFKTGEQTGYTSATNFYPLWSGLASEEQAERMVPQLMHDLQAQGGILSSARSSVEKNATNEVQRQWDYPYGWAPHQMLLWQGLLDYGYEAQAYELIYRWLWMITKNAVDYNGTIPEKYDVVDATHKVYAEYGNVGTEFDYITTSGFGWMNASYQLGLELLPEQYVEKLNALVPPGELIFK</sequence>
<dbReference type="PANTHER" id="PTHR23403">
    <property type="entry name" value="TREHALASE"/>
    <property type="match status" value="1"/>
</dbReference>
<evidence type="ECO:0000313" key="5">
    <source>
        <dbReference type="Proteomes" id="UP001163981"/>
    </source>
</evidence>
<feature type="signal peptide" evidence="3">
    <location>
        <begin position="1"/>
        <end position="23"/>
    </location>
</feature>
<dbReference type="SUPFAM" id="SSF48208">
    <property type="entry name" value="Six-hairpin glycosidases"/>
    <property type="match status" value="1"/>
</dbReference>
<dbReference type="InterPro" id="IPR012341">
    <property type="entry name" value="6hp_glycosidase-like_sf"/>
</dbReference>
<gene>
    <name evidence="4" type="ORF">JRG66_05365</name>
</gene>